<evidence type="ECO:0000313" key="1">
    <source>
        <dbReference type="EMBL" id="QDT09655.1"/>
    </source>
</evidence>
<keyword evidence="2" id="KW-1185">Reference proteome</keyword>
<reference evidence="1 2" key="1">
    <citation type="submission" date="2019-02" db="EMBL/GenBank/DDBJ databases">
        <title>Deep-cultivation of Planctomycetes and their phenomic and genomic characterization uncovers novel biology.</title>
        <authorList>
            <person name="Wiegand S."/>
            <person name="Jogler M."/>
            <person name="Boedeker C."/>
            <person name="Pinto D."/>
            <person name="Vollmers J."/>
            <person name="Rivas-Marin E."/>
            <person name="Kohn T."/>
            <person name="Peeters S.H."/>
            <person name="Heuer A."/>
            <person name="Rast P."/>
            <person name="Oberbeckmann S."/>
            <person name="Bunk B."/>
            <person name="Jeske O."/>
            <person name="Meyerdierks A."/>
            <person name="Storesund J.E."/>
            <person name="Kallscheuer N."/>
            <person name="Luecker S."/>
            <person name="Lage O.M."/>
            <person name="Pohl T."/>
            <person name="Merkel B.J."/>
            <person name="Hornburger P."/>
            <person name="Mueller R.-W."/>
            <person name="Bruemmer F."/>
            <person name="Labrenz M."/>
            <person name="Spormann A.M."/>
            <person name="Op den Camp H."/>
            <person name="Overmann J."/>
            <person name="Amann R."/>
            <person name="Jetten M.S.M."/>
            <person name="Mascher T."/>
            <person name="Medema M.H."/>
            <person name="Devos D.P."/>
            <person name="Kaster A.-K."/>
            <person name="Ovreas L."/>
            <person name="Rohde M."/>
            <person name="Galperin M.Y."/>
            <person name="Jogler C."/>
        </authorList>
    </citation>
    <scope>NUCLEOTIDE SEQUENCE [LARGE SCALE GENOMIC DNA]</scope>
    <source>
        <strain evidence="1 2">K23_9</strain>
    </source>
</reference>
<dbReference type="InterPro" id="IPR006311">
    <property type="entry name" value="TAT_signal"/>
</dbReference>
<dbReference type="EMBL" id="CP036526">
    <property type="protein sequence ID" value="QDT09655.1"/>
    <property type="molecule type" value="Genomic_DNA"/>
</dbReference>
<dbReference type="Proteomes" id="UP000319817">
    <property type="component" value="Chromosome"/>
</dbReference>
<gene>
    <name evidence="1" type="ORF">K239x_16030</name>
</gene>
<dbReference type="PROSITE" id="PS51318">
    <property type="entry name" value="TAT"/>
    <property type="match status" value="1"/>
</dbReference>
<accession>A0A517NRC4</accession>
<dbReference type="AlphaFoldDB" id="A0A517NRC4"/>
<organism evidence="1 2">
    <name type="scientific">Stieleria marina</name>
    <dbReference type="NCBI Taxonomy" id="1930275"/>
    <lineage>
        <taxon>Bacteria</taxon>
        <taxon>Pseudomonadati</taxon>
        <taxon>Planctomycetota</taxon>
        <taxon>Planctomycetia</taxon>
        <taxon>Pirellulales</taxon>
        <taxon>Pirellulaceae</taxon>
        <taxon>Stieleria</taxon>
    </lineage>
</organism>
<proteinExistence type="predicted"/>
<evidence type="ECO:0000313" key="2">
    <source>
        <dbReference type="Proteomes" id="UP000319817"/>
    </source>
</evidence>
<name>A0A517NRC4_9BACT</name>
<dbReference type="OrthoDB" id="176343at2"/>
<sequence length="506" mass="55868">MMDFKRRGFLAATAAGLGLDGVLGSLNPLSADEIRLGDGSVRFTADIDPLVRFLEDTPRERVIEETARRVKAGLSYRELLAALLLAGVRNVQPRPSVGFKFHAVLVVNSAHLASVSGVDEERWLPIFWAIDNFKSSQARDVKEGNWTMAAVDESRLPAGHLAEKQLRRALDEWDESAADAAVIAMVRNAGGNRVYETLAKYAARDFRSIGHKVIYLSNAFRTLQTIGWEYAEPVMRSLVYAMLNHNGEPNPAQSDLSADRSGRANRKLASELAPRLQAGKIDESATRDLVRALHSASPDESSSMIIEMMQRGVAVQSIWDGLFCSAGELLMRQPGIVALHSVTTTNAIRHAFNKSGDQETRAFLLLQNASFLPMFRKAAQDRGKLADRRIDELAGSELVNAESKSLSTVPEVFQLMGKSRSEASEGLYRFLSAGGDAQSVVDHARRLVFLKGNDSHDYKFSSAALEDYRGLTPQWRNRFLAASMFQLNSPTDRTRPLVKRIHDAIG</sequence>
<protein>
    <submittedName>
        <fullName evidence="1">Uncharacterized protein</fullName>
    </submittedName>
</protein>
<dbReference type="RefSeq" id="WP_145417219.1">
    <property type="nucleotide sequence ID" value="NZ_CP036526.1"/>
</dbReference>